<dbReference type="PANTHER" id="PTHR46494:SF1">
    <property type="entry name" value="CORA FAMILY METAL ION TRANSPORTER (EUROFUNG)"/>
    <property type="match status" value="1"/>
</dbReference>
<keyword evidence="4" id="KW-1003">Cell membrane</keyword>
<dbReference type="EMBL" id="KV417536">
    <property type="protein sequence ID" value="KZP22947.1"/>
    <property type="molecule type" value="Genomic_DNA"/>
</dbReference>
<dbReference type="InterPro" id="IPR002523">
    <property type="entry name" value="MgTranspt_CorA/ZnTranspt_ZntB"/>
</dbReference>
<comment type="similarity">
    <text evidence="2">Belongs to the CorA metal ion transporter (MIT) (TC 1.A.35) family.</text>
</comment>
<evidence type="ECO:0000256" key="9">
    <source>
        <dbReference type="SAM" id="MobiDB-lite"/>
    </source>
</evidence>
<evidence type="ECO:0000256" key="7">
    <source>
        <dbReference type="ARBA" id="ARBA00023136"/>
    </source>
</evidence>
<evidence type="ECO:0000256" key="1">
    <source>
        <dbReference type="ARBA" id="ARBA00004651"/>
    </source>
</evidence>
<dbReference type="GO" id="GO:0015087">
    <property type="term" value="F:cobalt ion transmembrane transporter activity"/>
    <property type="evidence" value="ECO:0007669"/>
    <property type="project" value="TreeGrafter"/>
</dbReference>
<dbReference type="SUPFAM" id="SSF144083">
    <property type="entry name" value="Magnesium transport protein CorA, transmembrane region"/>
    <property type="match status" value="1"/>
</dbReference>
<feature type="coiled-coil region" evidence="8">
    <location>
        <begin position="388"/>
        <end position="422"/>
    </location>
</feature>
<name>A0A166LH13_9AGAM</name>
<dbReference type="GO" id="GO:0015095">
    <property type="term" value="F:magnesium ion transmembrane transporter activity"/>
    <property type="evidence" value="ECO:0007669"/>
    <property type="project" value="TreeGrafter"/>
</dbReference>
<dbReference type="Proteomes" id="UP000076532">
    <property type="component" value="Unassembled WGS sequence"/>
</dbReference>
<keyword evidence="5 10" id="KW-0812">Transmembrane</keyword>
<evidence type="ECO:0000256" key="2">
    <source>
        <dbReference type="ARBA" id="ARBA00009765"/>
    </source>
</evidence>
<evidence type="ECO:0000313" key="12">
    <source>
        <dbReference type="Proteomes" id="UP000076532"/>
    </source>
</evidence>
<keyword evidence="8" id="KW-0175">Coiled coil</keyword>
<proteinExistence type="inferred from homology"/>
<evidence type="ECO:0000256" key="6">
    <source>
        <dbReference type="ARBA" id="ARBA00022989"/>
    </source>
</evidence>
<comment type="subcellular location">
    <subcellularLocation>
        <location evidence="1">Cell membrane</location>
        <topology evidence="1">Multi-pass membrane protein</topology>
    </subcellularLocation>
</comment>
<dbReference type="PANTHER" id="PTHR46494">
    <property type="entry name" value="CORA FAMILY METAL ION TRANSPORTER (EUROFUNG)"/>
    <property type="match status" value="1"/>
</dbReference>
<protein>
    <recommendedName>
        <fullName evidence="13">Cora-domain-containing protein</fullName>
    </recommendedName>
</protein>
<evidence type="ECO:0000256" key="5">
    <source>
        <dbReference type="ARBA" id="ARBA00022692"/>
    </source>
</evidence>
<reference evidence="11 12" key="1">
    <citation type="journal article" date="2016" name="Mol. Biol. Evol.">
        <title>Comparative Genomics of Early-Diverging Mushroom-Forming Fungi Provides Insights into the Origins of Lignocellulose Decay Capabilities.</title>
        <authorList>
            <person name="Nagy L.G."/>
            <person name="Riley R."/>
            <person name="Tritt A."/>
            <person name="Adam C."/>
            <person name="Daum C."/>
            <person name="Floudas D."/>
            <person name="Sun H."/>
            <person name="Yadav J.S."/>
            <person name="Pangilinan J."/>
            <person name="Larsson K.H."/>
            <person name="Matsuura K."/>
            <person name="Barry K."/>
            <person name="Labutti K."/>
            <person name="Kuo R."/>
            <person name="Ohm R.A."/>
            <person name="Bhattacharya S.S."/>
            <person name="Shirouzu T."/>
            <person name="Yoshinaga Y."/>
            <person name="Martin F.M."/>
            <person name="Grigoriev I.V."/>
            <person name="Hibbett D.S."/>
        </authorList>
    </citation>
    <scope>NUCLEOTIDE SEQUENCE [LARGE SCALE GENOMIC DNA]</scope>
    <source>
        <strain evidence="11 12">CBS 109695</strain>
    </source>
</reference>
<feature type="transmembrane region" description="Helical" evidence="10">
    <location>
        <begin position="438"/>
        <end position="459"/>
    </location>
</feature>
<dbReference type="GO" id="GO:0050897">
    <property type="term" value="F:cobalt ion binding"/>
    <property type="evidence" value="ECO:0007669"/>
    <property type="project" value="TreeGrafter"/>
</dbReference>
<dbReference type="AlphaFoldDB" id="A0A166LH13"/>
<keyword evidence="3" id="KW-0813">Transport</keyword>
<dbReference type="OrthoDB" id="3231000at2759"/>
<dbReference type="Pfam" id="PF01544">
    <property type="entry name" value="CorA"/>
    <property type="match status" value="1"/>
</dbReference>
<evidence type="ECO:0000256" key="8">
    <source>
        <dbReference type="SAM" id="Coils"/>
    </source>
</evidence>
<dbReference type="InterPro" id="IPR045863">
    <property type="entry name" value="CorA_TM1_TM2"/>
</dbReference>
<feature type="region of interest" description="Disordered" evidence="9">
    <location>
        <begin position="16"/>
        <end position="59"/>
    </location>
</feature>
<evidence type="ECO:0000256" key="10">
    <source>
        <dbReference type="SAM" id="Phobius"/>
    </source>
</evidence>
<dbReference type="InterPro" id="IPR045861">
    <property type="entry name" value="CorA_cytoplasmic_dom"/>
</dbReference>
<dbReference type="Gene3D" id="1.20.58.340">
    <property type="entry name" value="Magnesium transport protein CorA, transmembrane region"/>
    <property type="match status" value="1"/>
</dbReference>
<accession>A0A166LH13</accession>
<keyword evidence="7 10" id="KW-0472">Membrane</keyword>
<keyword evidence="6 10" id="KW-1133">Transmembrane helix</keyword>
<keyword evidence="12" id="KW-1185">Reference proteome</keyword>
<dbReference type="GO" id="GO:0005886">
    <property type="term" value="C:plasma membrane"/>
    <property type="evidence" value="ECO:0007669"/>
    <property type="project" value="UniProtKB-SubCell"/>
</dbReference>
<gene>
    <name evidence="11" type="ORF">FIBSPDRAFT_469777</name>
</gene>
<evidence type="ECO:0000256" key="4">
    <source>
        <dbReference type="ARBA" id="ARBA00022475"/>
    </source>
</evidence>
<evidence type="ECO:0008006" key="13">
    <source>
        <dbReference type="Google" id="ProtNLM"/>
    </source>
</evidence>
<feature type="transmembrane region" description="Helical" evidence="10">
    <location>
        <begin position="471"/>
        <end position="491"/>
    </location>
</feature>
<dbReference type="SUPFAM" id="SSF143865">
    <property type="entry name" value="CorA soluble domain-like"/>
    <property type="match status" value="1"/>
</dbReference>
<evidence type="ECO:0000256" key="3">
    <source>
        <dbReference type="ARBA" id="ARBA00022448"/>
    </source>
</evidence>
<evidence type="ECO:0000313" key="11">
    <source>
        <dbReference type="EMBL" id="KZP22947.1"/>
    </source>
</evidence>
<organism evidence="11 12">
    <name type="scientific">Athelia psychrophila</name>
    <dbReference type="NCBI Taxonomy" id="1759441"/>
    <lineage>
        <taxon>Eukaryota</taxon>
        <taxon>Fungi</taxon>
        <taxon>Dikarya</taxon>
        <taxon>Basidiomycota</taxon>
        <taxon>Agaricomycotina</taxon>
        <taxon>Agaricomycetes</taxon>
        <taxon>Agaricomycetidae</taxon>
        <taxon>Atheliales</taxon>
        <taxon>Atheliaceae</taxon>
        <taxon>Athelia</taxon>
    </lineage>
</organism>
<dbReference type="STRING" id="436010.A0A166LH13"/>
<sequence>MAHEMVALFKAQHKYSESNIPGPAPHQRHAQPSGPWPWTDVDSPDQEGDENTPVPSVNALSPWRGYPQCHFPNWTPAQVRRSKIMDAVDKKQDLPCKIHCSDIMNAGKFEPGKMTTIDGTKTSQELFWERIHEKRPDGIRVRFLCIENLSGTVLQMLGHRYKVEPFFWSSSFNWLPSRYQEIVPSIEGDHITITLTFIRSTSEPALVPRADGSCEPRRRPLTRDESQATLFLSSSGKVLRQDLLALHMIRSPQGSTIISYHPDSEWQTTSAKVLHSRIASAGRSVYWQNIFQTASDPTFILLTILWHALYSWDQALEQLYVQILDLEAKVIRTNDTSLSSELHIIRAHLLHYESLLTDFNKSVVFIRETPNPAMDAIQQDSAKKVNEKDLFRRECGNLMSEIERLERSRETQHKRLNNVMNLAFSIVNIGDSAAMKQIAYLTMIFLPANFAAAVFGMNIRILSDGTHGTLAHYFAVAIPLTALTIWLIVAFQSKKYFAEGKEATVFRNLLWPYKYAKRFWKARVLPPKNRKKNDDLSV</sequence>
<dbReference type="GO" id="GO:0000287">
    <property type="term" value="F:magnesium ion binding"/>
    <property type="evidence" value="ECO:0007669"/>
    <property type="project" value="TreeGrafter"/>
</dbReference>